<dbReference type="RefSeq" id="WP_208087216.1">
    <property type="nucleotide sequence ID" value="NZ_CP086136.1"/>
</dbReference>
<proteinExistence type="predicted"/>
<dbReference type="AlphaFoldDB" id="A0A939MA40"/>
<dbReference type="Proteomes" id="UP000664702">
    <property type="component" value="Chromosome"/>
</dbReference>
<evidence type="ECO:0000313" key="1">
    <source>
        <dbReference type="EMBL" id="MBO1865413.1"/>
    </source>
</evidence>
<protein>
    <submittedName>
        <fullName evidence="1">Uncharacterized protein</fullName>
    </submittedName>
</protein>
<sequence length="271" mass="30803">MIVVRVELHSAITHKVTEIARMRIRNAGGTPEIASYSIESLRGRSREQLDRGECQRSGTVVSYPRLRIHVWHLVARALIAMAYAGGREKAQESDLFGEQEPERAMLISFSEPPMLPYIRAGLRQRRGEDIAGARVKRQTIRKLGERGRKLLEWDPIGDSIPYDLHLWWKSRTPARELIGEVRAQDGGIRVYALNILHSEIINPDGSRYPVCRIDGPRGWRAGDAMLFWSPGDAPNAFCAETFADGFDSPEAFRDYFVPNLGDRFDAILFKW</sequence>
<reference evidence="1" key="1">
    <citation type="submission" date="2021-03" db="EMBL/GenBank/DDBJ databases">
        <title>Whole Genome Sequence of Bradyrhizobium sp. Strain 144S4.</title>
        <authorList>
            <person name="Bromfield E.S.P."/>
            <person name="Cloutier S."/>
        </authorList>
    </citation>
    <scope>NUCLEOTIDE SEQUENCE [LARGE SCALE GENOMIC DNA]</scope>
    <source>
        <strain evidence="1">144S4</strain>
    </source>
</reference>
<dbReference type="EMBL" id="JAGEMI010000001">
    <property type="protein sequence ID" value="MBO1865413.1"/>
    <property type="molecule type" value="Genomic_DNA"/>
</dbReference>
<organism evidence="1">
    <name type="scientific">Bradyrhizobium barranii subsp. barranii</name>
    <dbReference type="NCBI Taxonomy" id="2823807"/>
    <lineage>
        <taxon>Bacteria</taxon>
        <taxon>Pseudomonadati</taxon>
        <taxon>Pseudomonadota</taxon>
        <taxon>Alphaproteobacteria</taxon>
        <taxon>Hyphomicrobiales</taxon>
        <taxon>Nitrobacteraceae</taxon>
        <taxon>Bradyrhizobium</taxon>
        <taxon>Bradyrhizobium barranii</taxon>
    </lineage>
</organism>
<evidence type="ECO:0000313" key="2">
    <source>
        <dbReference type="EMBL" id="UEM09036.1"/>
    </source>
</evidence>
<reference evidence="2 3" key="2">
    <citation type="journal article" date="2022" name="Int. J. Syst. Evol. Microbiol.">
        <title>Strains of Bradyrhizobium barranii sp. nov. associated with legumes native to Canada are symbionts of soybeans and belong to different subspecies (subsp. barranii subsp. nov. and subsp. apii subsp. nov.) and symbiovars (sv. glycinearum and sv. septentrionale).</title>
        <authorList>
            <person name="Bromfield E.S.P."/>
            <person name="Cloutier S."/>
            <person name="Wasai-Hara S."/>
            <person name="Minamisawa K."/>
        </authorList>
    </citation>
    <scope>NUCLEOTIDE SEQUENCE [LARGE SCALE GENOMIC DNA]</scope>
    <source>
        <strain evidence="2 3">144S4</strain>
    </source>
</reference>
<accession>A0A939MA40</accession>
<gene>
    <name evidence="2" type="ORF">J4G43_030320</name>
    <name evidence="1" type="ORF">J4G43_32295</name>
</gene>
<dbReference type="EMBL" id="CP086136">
    <property type="protein sequence ID" value="UEM09036.1"/>
    <property type="molecule type" value="Genomic_DNA"/>
</dbReference>
<evidence type="ECO:0000313" key="3">
    <source>
        <dbReference type="Proteomes" id="UP000664702"/>
    </source>
</evidence>
<name>A0A939MA40_9BRAD</name>
<dbReference type="KEGG" id="bban:J4G43_030320"/>